<dbReference type="KEGG" id="hcv:FTV88_0451"/>
<gene>
    <name evidence="3" type="primary">feoA</name>
    <name evidence="3" type="ORF">FTV88_0451</name>
</gene>
<protein>
    <submittedName>
        <fullName evidence="3">Ferrous iron transport protein A</fullName>
    </submittedName>
</protein>
<keyword evidence="4" id="KW-1185">Reference proteome</keyword>
<dbReference type="Pfam" id="PF04023">
    <property type="entry name" value="FeoA"/>
    <property type="match status" value="1"/>
</dbReference>
<dbReference type="InterPro" id="IPR038157">
    <property type="entry name" value="FeoA_core_dom"/>
</dbReference>
<dbReference type="RefSeq" id="WP_153724164.1">
    <property type="nucleotide sequence ID" value="NZ_CP045875.1"/>
</dbReference>
<dbReference type="GO" id="GO:0046914">
    <property type="term" value="F:transition metal ion binding"/>
    <property type="evidence" value="ECO:0007669"/>
    <property type="project" value="InterPro"/>
</dbReference>
<dbReference type="Gene3D" id="2.30.30.90">
    <property type="match status" value="1"/>
</dbReference>
<evidence type="ECO:0000259" key="2">
    <source>
        <dbReference type="SMART" id="SM00899"/>
    </source>
</evidence>
<dbReference type="EMBL" id="CP045875">
    <property type="protein sequence ID" value="QGG46630.1"/>
    <property type="molecule type" value="Genomic_DNA"/>
</dbReference>
<sequence length="71" mass="7807">MPLYDREQKSLCQIESLPQVSLLKSLGLRQGAVVSVLSKQPLGGPIVIKIGNRHIAIAKDLADQIEVREMN</sequence>
<dbReference type="InterPro" id="IPR008988">
    <property type="entry name" value="Transcriptional_repressor_C"/>
</dbReference>
<dbReference type="InterPro" id="IPR007167">
    <property type="entry name" value="Fe-transptr_FeoA-like"/>
</dbReference>
<evidence type="ECO:0000313" key="4">
    <source>
        <dbReference type="Proteomes" id="UP000366051"/>
    </source>
</evidence>
<dbReference type="SUPFAM" id="SSF50037">
    <property type="entry name" value="C-terminal domain of transcriptional repressors"/>
    <property type="match status" value="1"/>
</dbReference>
<evidence type="ECO:0000313" key="3">
    <source>
        <dbReference type="EMBL" id="QGG46630.1"/>
    </source>
</evidence>
<keyword evidence="1" id="KW-0408">Iron</keyword>
<dbReference type="SMART" id="SM00899">
    <property type="entry name" value="FeoA"/>
    <property type="match status" value="1"/>
</dbReference>
<accession>A0A5Q2N2S3</accession>
<name>A0A5Q2N2S3_9FIRM</name>
<reference evidence="4" key="1">
    <citation type="submission" date="2019-11" db="EMBL/GenBank/DDBJ databases">
        <title>Genome sequence of Heliorestis convoluta strain HH, an alkaliphilic and minimalistic phototrophic bacterium from a soda lake in Egypt.</title>
        <authorList>
            <person name="Dewey E.D."/>
            <person name="Stokes L.M."/>
            <person name="Burchell B.M."/>
            <person name="Shaffer K.N."/>
            <person name="Huntington A.M."/>
            <person name="Baker J.M."/>
            <person name="Nadendla S."/>
            <person name="Giglio M.G."/>
            <person name="Touchman J.W."/>
            <person name="Blankenship R.E."/>
            <person name="Madigan M.T."/>
            <person name="Sattley W.M."/>
        </authorList>
    </citation>
    <scope>NUCLEOTIDE SEQUENCE [LARGE SCALE GENOMIC DNA]</scope>
    <source>
        <strain evidence="4">HH</strain>
    </source>
</reference>
<dbReference type="AlphaFoldDB" id="A0A5Q2N2S3"/>
<dbReference type="Proteomes" id="UP000366051">
    <property type="component" value="Chromosome"/>
</dbReference>
<evidence type="ECO:0000256" key="1">
    <source>
        <dbReference type="ARBA" id="ARBA00023004"/>
    </source>
</evidence>
<organism evidence="3 4">
    <name type="scientific">Heliorestis convoluta</name>
    <dbReference type="NCBI Taxonomy" id="356322"/>
    <lineage>
        <taxon>Bacteria</taxon>
        <taxon>Bacillati</taxon>
        <taxon>Bacillota</taxon>
        <taxon>Clostridia</taxon>
        <taxon>Eubacteriales</taxon>
        <taxon>Heliobacteriaceae</taxon>
        <taxon>Heliorestis</taxon>
    </lineage>
</organism>
<feature type="domain" description="Ferrous iron transporter FeoA-like" evidence="2">
    <location>
        <begin position="1"/>
        <end position="69"/>
    </location>
</feature>
<proteinExistence type="predicted"/>
<dbReference type="OrthoDB" id="9811076at2"/>